<dbReference type="AlphaFoldDB" id="A0A1C6UA54"/>
<keyword evidence="1" id="KW-1133">Transmembrane helix</keyword>
<feature type="transmembrane region" description="Helical" evidence="1">
    <location>
        <begin position="33"/>
        <end position="51"/>
    </location>
</feature>
<reference evidence="2 3" key="1">
    <citation type="submission" date="2016-06" db="EMBL/GenBank/DDBJ databases">
        <authorList>
            <person name="Kjaerup R.B."/>
            <person name="Dalgaard T.S."/>
            <person name="Juul-Madsen H.R."/>
        </authorList>
    </citation>
    <scope>NUCLEOTIDE SEQUENCE [LARGE SCALE GENOMIC DNA]</scope>
    <source>
        <strain evidence="2 3">DSM 45577</strain>
    </source>
</reference>
<dbReference type="EMBL" id="FMIA01000002">
    <property type="protein sequence ID" value="SCL50896.1"/>
    <property type="molecule type" value="Genomic_DNA"/>
</dbReference>
<accession>A0A1C6UA54</accession>
<sequence>MGRPEAPPRAHRGDPVLVFHPAVDPVIRLIVKLFRIMLLIISSPGALAIAIANIRTGVLHTALIATTHAHAIFRKTGTRRPARRD</sequence>
<dbReference type="Proteomes" id="UP000198937">
    <property type="component" value="Unassembled WGS sequence"/>
</dbReference>
<evidence type="ECO:0000313" key="3">
    <source>
        <dbReference type="Proteomes" id="UP000198937"/>
    </source>
</evidence>
<dbReference type="STRING" id="683228.GA0070617_1627"/>
<keyword evidence="3" id="KW-1185">Reference proteome</keyword>
<evidence type="ECO:0000256" key="1">
    <source>
        <dbReference type="SAM" id="Phobius"/>
    </source>
</evidence>
<proteinExistence type="predicted"/>
<name>A0A1C6UA54_9ACTN</name>
<protein>
    <submittedName>
        <fullName evidence="2">Uncharacterized protein</fullName>
    </submittedName>
</protein>
<organism evidence="2 3">
    <name type="scientific">Micromonospora yangpuensis</name>
    <dbReference type="NCBI Taxonomy" id="683228"/>
    <lineage>
        <taxon>Bacteria</taxon>
        <taxon>Bacillati</taxon>
        <taxon>Actinomycetota</taxon>
        <taxon>Actinomycetes</taxon>
        <taxon>Micromonosporales</taxon>
        <taxon>Micromonosporaceae</taxon>
        <taxon>Micromonospora</taxon>
    </lineage>
</organism>
<gene>
    <name evidence="2" type="ORF">GA0070617_1627</name>
</gene>
<evidence type="ECO:0000313" key="2">
    <source>
        <dbReference type="EMBL" id="SCL50896.1"/>
    </source>
</evidence>
<keyword evidence="1" id="KW-0472">Membrane</keyword>
<keyword evidence="1" id="KW-0812">Transmembrane</keyword>